<feature type="active site" description="Charge relay system" evidence="2">
    <location>
        <position position="206"/>
    </location>
</feature>
<feature type="active site" description="Charge relay system" evidence="2">
    <location>
        <position position="131"/>
    </location>
</feature>
<evidence type="ECO:0000313" key="4">
    <source>
        <dbReference type="EMBL" id="KAK7866673.1"/>
    </source>
</evidence>
<evidence type="ECO:0000313" key="5">
    <source>
        <dbReference type="Proteomes" id="UP001378592"/>
    </source>
</evidence>
<dbReference type="PROSITE" id="PS00571">
    <property type="entry name" value="AMIDASES"/>
    <property type="match status" value="1"/>
</dbReference>
<dbReference type="InterPro" id="IPR036928">
    <property type="entry name" value="AS_sf"/>
</dbReference>
<dbReference type="AlphaFoldDB" id="A0AAN9W097"/>
<feature type="domain" description="Amidase" evidence="3">
    <location>
        <begin position="64"/>
        <end position="511"/>
    </location>
</feature>
<dbReference type="PANTHER" id="PTHR43372">
    <property type="entry name" value="FATTY-ACID AMIDE HYDROLASE"/>
    <property type="match status" value="1"/>
</dbReference>
<keyword evidence="5" id="KW-1185">Reference proteome</keyword>
<name>A0AAN9W097_9ORTH</name>
<dbReference type="GO" id="GO:0012505">
    <property type="term" value="C:endomembrane system"/>
    <property type="evidence" value="ECO:0007669"/>
    <property type="project" value="TreeGrafter"/>
</dbReference>
<evidence type="ECO:0000256" key="2">
    <source>
        <dbReference type="PIRSR" id="PIRSR001221-1"/>
    </source>
</evidence>
<reference evidence="4 5" key="1">
    <citation type="submission" date="2024-03" db="EMBL/GenBank/DDBJ databases">
        <title>The genome assembly and annotation of the cricket Gryllus longicercus Weissman &amp; Gray.</title>
        <authorList>
            <person name="Szrajer S."/>
            <person name="Gray D."/>
            <person name="Ylla G."/>
        </authorList>
    </citation>
    <scope>NUCLEOTIDE SEQUENCE [LARGE SCALE GENOMIC DNA]</scope>
    <source>
        <strain evidence="4">DAG 2021-001</strain>
        <tissue evidence="4">Whole body minus gut</tissue>
    </source>
</reference>
<dbReference type="SUPFAM" id="SSF75304">
    <property type="entry name" value="Amidase signature (AS) enzymes"/>
    <property type="match status" value="1"/>
</dbReference>
<evidence type="ECO:0000259" key="3">
    <source>
        <dbReference type="Pfam" id="PF01425"/>
    </source>
</evidence>
<dbReference type="Proteomes" id="UP001378592">
    <property type="component" value="Unassembled WGS sequence"/>
</dbReference>
<evidence type="ECO:0000256" key="1">
    <source>
        <dbReference type="ARBA" id="ARBA00009199"/>
    </source>
</evidence>
<dbReference type="Pfam" id="PF01425">
    <property type="entry name" value="Amidase"/>
    <property type="match status" value="1"/>
</dbReference>
<organism evidence="4 5">
    <name type="scientific">Gryllus longicercus</name>
    <dbReference type="NCBI Taxonomy" id="2509291"/>
    <lineage>
        <taxon>Eukaryota</taxon>
        <taxon>Metazoa</taxon>
        <taxon>Ecdysozoa</taxon>
        <taxon>Arthropoda</taxon>
        <taxon>Hexapoda</taxon>
        <taxon>Insecta</taxon>
        <taxon>Pterygota</taxon>
        <taxon>Neoptera</taxon>
        <taxon>Polyneoptera</taxon>
        <taxon>Orthoptera</taxon>
        <taxon>Ensifera</taxon>
        <taxon>Gryllidea</taxon>
        <taxon>Grylloidea</taxon>
        <taxon>Gryllidae</taxon>
        <taxon>Gryllinae</taxon>
        <taxon>Gryllus</taxon>
    </lineage>
</organism>
<accession>A0AAN9W097</accession>
<sequence length="531" mass="57821">MEPLLHFVGALLALVRLVLAPVRFFRAWRRPEPFLPPLDNPLLTLSATRLAQRIRAKEVTSEAAVQAYVARIRAVNPHLNAVVEERFDAALEEARAVDRELASAPTPADADTHAQRLARERPLLGVPITVKESCSLKGMSHCVGTMRRRGLTAADDGAAVAHLRKAGAIPLCVTTTPELCLGWETNNLVTGITRNPFDLRRTPGGSSGGEAALIGAGASPLGIGSDVAGSIRVPAQCVGIFGHKPSPALVPLAGHYPMSDDPNFLRFLVLGPMCRYAEDLRLGLVAMAGDAASALRLHEEVDVGQLRVFFMESAPATWLSVPTDREIRQRIRRAARYLQEHHKADVRKTDIQDFIDGVEIGGSAFFAMSGIPDLLIDPVNPKNRRNLWLESFKCIIGQSDISPQAMGFTFLQNINLFIPQKRMSYYQQMGKALTAKFVEMLGEDGVFLFPTFPTDANFHNEIFVNIPGVQYLMIFNVLGMPSTHVPLGLNKNGMPIGLQVVAAPNQDRLCLAVAEALEKGFGGWEPPPAAV</sequence>
<dbReference type="InterPro" id="IPR023631">
    <property type="entry name" value="Amidase_dom"/>
</dbReference>
<dbReference type="InterPro" id="IPR020556">
    <property type="entry name" value="Amidase_CS"/>
</dbReference>
<dbReference type="PIRSF" id="PIRSF001221">
    <property type="entry name" value="Amidase_fungi"/>
    <property type="match status" value="1"/>
</dbReference>
<comment type="caution">
    <text evidence="4">The sequence shown here is derived from an EMBL/GenBank/DDBJ whole genome shotgun (WGS) entry which is preliminary data.</text>
</comment>
<dbReference type="PANTHER" id="PTHR43372:SF3">
    <property type="entry name" value="AT07710P-RELATED"/>
    <property type="match status" value="1"/>
</dbReference>
<protein>
    <recommendedName>
        <fullName evidence="3">Amidase domain-containing protein</fullName>
    </recommendedName>
</protein>
<dbReference type="Gene3D" id="3.90.1300.10">
    <property type="entry name" value="Amidase signature (AS) domain"/>
    <property type="match status" value="1"/>
</dbReference>
<gene>
    <name evidence="4" type="ORF">R5R35_006057</name>
</gene>
<dbReference type="InterPro" id="IPR052739">
    <property type="entry name" value="FAAH2"/>
</dbReference>
<dbReference type="EMBL" id="JAZDUA010000140">
    <property type="protein sequence ID" value="KAK7866673.1"/>
    <property type="molecule type" value="Genomic_DNA"/>
</dbReference>
<comment type="similarity">
    <text evidence="1">Belongs to the amidase family.</text>
</comment>
<feature type="active site" description="Acyl-ester intermediate" evidence="2">
    <location>
        <position position="230"/>
    </location>
</feature>
<proteinExistence type="inferred from homology"/>